<keyword evidence="3 9" id="KW-0540">Nuclease</keyword>
<dbReference type="HAMAP" id="MF_01471">
    <property type="entry name" value="Cas2"/>
    <property type="match status" value="1"/>
</dbReference>
<dbReference type="GO" id="GO:0016787">
    <property type="term" value="F:hydrolase activity"/>
    <property type="evidence" value="ECO:0007669"/>
    <property type="project" value="UniProtKB-KW"/>
</dbReference>
<dbReference type="Proteomes" id="UP000012043">
    <property type="component" value="Unassembled WGS sequence"/>
</dbReference>
<dbReference type="CDD" id="cd09725">
    <property type="entry name" value="Cas2_I_II_III"/>
    <property type="match status" value="1"/>
</dbReference>
<dbReference type="InterPro" id="IPR021127">
    <property type="entry name" value="CRISPR_associated_Cas2"/>
</dbReference>
<evidence type="ECO:0000256" key="2">
    <source>
        <dbReference type="ARBA" id="ARBA00009959"/>
    </source>
</evidence>
<evidence type="ECO:0000256" key="1">
    <source>
        <dbReference type="ARBA" id="ARBA00001946"/>
    </source>
</evidence>
<dbReference type="RefSeq" id="WP_008609470.1">
    <property type="nucleotide sequence ID" value="NZ_ALAB01000029.1"/>
</dbReference>
<evidence type="ECO:0000256" key="6">
    <source>
        <dbReference type="ARBA" id="ARBA00022801"/>
    </source>
</evidence>
<keyword evidence="4 9" id="KW-0479">Metal-binding</keyword>
<keyword evidence="11" id="KW-1185">Reference proteome</keyword>
<feature type="binding site" evidence="9">
    <location>
        <position position="12"/>
    </location>
    <ligand>
        <name>Mg(2+)</name>
        <dbReference type="ChEBI" id="CHEBI:18420"/>
        <note>catalytic</note>
    </ligand>
</feature>
<dbReference type="GO" id="GO:0004521">
    <property type="term" value="F:RNA endonuclease activity"/>
    <property type="evidence" value="ECO:0007669"/>
    <property type="project" value="InterPro"/>
</dbReference>
<evidence type="ECO:0000256" key="3">
    <source>
        <dbReference type="ARBA" id="ARBA00022722"/>
    </source>
</evidence>
<evidence type="ECO:0000256" key="7">
    <source>
        <dbReference type="ARBA" id="ARBA00022842"/>
    </source>
</evidence>
<organism evidence="10 11">
    <name type="scientific">Alishewanella aestuarii B11</name>
    <dbReference type="NCBI Taxonomy" id="1197174"/>
    <lineage>
        <taxon>Bacteria</taxon>
        <taxon>Pseudomonadati</taxon>
        <taxon>Pseudomonadota</taxon>
        <taxon>Gammaproteobacteria</taxon>
        <taxon>Alteromonadales</taxon>
        <taxon>Alteromonadaceae</taxon>
        <taxon>Alishewanella</taxon>
    </lineage>
</organism>
<keyword evidence="5 9" id="KW-0255">Endonuclease</keyword>
<dbReference type="GO" id="GO:0051607">
    <property type="term" value="P:defense response to virus"/>
    <property type="evidence" value="ECO:0007669"/>
    <property type="project" value="UniProtKB-UniRule"/>
</dbReference>
<evidence type="ECO:0000313" key="11">
    <source>
        <dbReference type="Proteomes" id="UP000012043"/>
    </source>
</evidence>
<keyword evidence="6 9" id="KW-0378">Hydrolase</keyword>
<dbReference type="Pfam" id="PF09827">
    <property type="entry name" value="CRISPR_Cas2"/>
    <property type="match status" value="1"/>
</dbReference>
<evidence type="ECO:0000313" key="10">
    <source>
        <dbReference type="EMBL" id="EJI84587.1"/>
    </source>
</evidence>
<keyword evidence="8 9" id="KW-0051">Antiviral defense</keyword>
<proteinExistence type="inferred from homology"/>
<reference evidence="10 11" key="1">
    <citation type="journal article" date="2012" name="J. Bacteriol.">
        <title>Genome Sequence of Pectin-Degrading Alishewanella aestuarii Strain B11T, Isolated from Tidal Flat Sediment.</title>
        <authorList>
            <person name="Jung J."/>
            <person name="Choi S."/>
            <person name="Chun J."/>
            <person name="Park W."/>
        </authorList>
    </citation>
    <scope>NUCLEOTIDE SEQUENCE [LARGE SCALE GENOMIC DNA]</scope>
    <source>
        <strain evidence="10 11">B11</strain>
    </source>
</reference>
<evidence type="ECO:0000256" key="5">
    <source>
        <dbReference type="ARBA" id="ARBA00022759"/>
    </source>
</evidence>
<dbReference type="AlphaFoldDB" id="J2IBU6"/>
<name>J2IBU6_9ALTE</name>
<evidence type="ECO:0000256" key="4">
    <source>
        <dbReference type="ARBA" id="ARBA00022723"/>
    </source>
</evidence>
<dbReference type="EC" id="3.1.-.-" evidence="9"/>
<accession>J2IBU6</accession>
<evidence type="ECO:0000256" key="8">
    <source>
        <dbReference type="ARBA" id="ARBA00023118"/>
    </source>
</evidence>
<dbReference type="GO" id="GO:0043571">
    <property type="term" value="P:maintenance of CRISPR repeat elements"/>
    <property type="evidence" value="ECO:0007669"/>
    <property type="project" value="UniProtKB-UniRule"/>
</dbReference>
<gene>
    <name evidence="9" type="primary">cas2</name>
    <name evidence="10" type="ORF">AEST_25200</name>
</gene>
<dbReference type="EMBL" id="ALAB01000029">
    <property type="protein sequence ID" value="EJI84587.1"/>
    <property type="molecule type" value="Genomic_DNA"/>
</dbReference>
<comment type="cofactor">
    <cofactor evidence="1 9">
        <name>Mg(2+)</name>
        <dbReference type="ChEBI" id="CHEBI:18420"/>
    </cofactor>
</comment>
<keyword evidence="7 9" id="KW-0460">Magnesium</keyword>
<dbReference type="SUPFAM" id="SSF143430">
    <property type="entry name" value="TTP0101/SSO1404-like"/>
    <property type="match status" value="1"/>
</dbReference>
<comment type="function">
    <text evidence="9">CRISPR (clustered regularly interspaced short palindromic repeat), is an adaptive immune system that provides protection against mobile genetic elements (viruses, transposable elements and conjugative plasmids). CRISPR clusters contain sequences complementary to antecedent mobile elements and target invading nucleic acids. CRISPR clusters are transcribed and processed into CRISPR RNA (crRNA). Functions as a ssRNA-specific endoribonuclease. Involved in the integration of spacer DNA into the CRISPR cassette.</text>
</comment>
<comment type="similarity">
    <text evidence="2 9">Belongs to the CRISPR-associated endoribonuclease Cas2 protein family.</text>
</comment>
<sequence length="93" mass="10478">MPRLSNSLYAYDISNNKQRRRALKQLRKVADVYQDSVFDCRLTKQAHQVLQGALLELLEPGEQVVYLALPANCDIEQLGTGMQPLGEFSLVIS</sequence>
<comment type="caution">
    <text evidence="10">The sequence shown here is derived from an EMBL/GenBank/DDBJ whole genome shotgun (WGS) entry which is preliminary data.</text>
</comment>
<dbReference type="InterPro" id="IPR019199">
    <property type="entry name" value="Virulence_VapD/CRISPR_Cas2"/>
</dbReference>
<dbReference type="Gene3D" id="3.30.70.240">
    <property type="match status" value="1"/>
</dbReference>
<evidence type="ECO:0000256" key="9">
    <source>
        <dbReference type="HAMAP-Rule" id="MF_01471"/>
    </source>
</evidence>
<protein>
    <recommendedName>
        <fullName evidence="9">CRISPR-associated endoribonuclease Cas2</fullName>
        <ecNumber evidence="9">3.1.-.-</ecNumber>
    </recommendedName>
</protein>
<dbReference type="NCBIfam" id="TIGR01573">
    <property type="entry name" value="cas2"/>
    <property type="match status" value="1"/>
</dbReference>
<comment type="subunit">
    <text evidence="9">Homodimer, forms a heterotetramer with a Cas1 homodimer.</text>
</comment>
<dbReference type="PATRIC" id="fig|1197174.4.peg.2464"/>
<dbReference type="GO" id="GO:0046872">
    <property type="term" value="F:metal ion binding"/>
    <property type="evidence" value="ECO:0007669"/>
    <property type="project" value="UniProtKB-UniRule"/>
</dbReference>